<name>A0A6G7K710_9LACT</name>
<organism evidence="5 6">
    <name type="scientific">Jeotgalibaca arthritidis</name>
    <dbReference type="NCBI Taxonomy" id="1868794"/>
    <lineage>
        <taxon>Bacteria</taxon>
        <taxon>Bacillati</taxon>
        <taxon>Bacillota</taxon>
        <taxon>Bacilli</taxon>
        <taxon>Lactobacillales</taxon>
        <taxon>Carnobacteriaceae</taxon>
        <taxon>Jeotgalibaca</taxon>
    </lineage>
</organism>
<evidence type="ECO:0000259" key="4">
    <source>
        <dbReference type="Pfam" id="PF09972"/>
    </source>
</evidence>
<evidence type="ECO:0000313" key="5">
    <source>
        <dbReference type="EMBL" id="QII81035.1"/>
    </source>
</evidence>
<keyword evidence="6" id="KW-1185">Reference proteome</keyword>
<evidence type="ECO:0000313" key="6">
    <source>
        <dbReference type="Proteomes" id="UP000501451"/>
    </source>
</evidence>
<keyword evidence="2" id="KW-0812">Transmembrane</keyword>
<dbReference type="Pfam" id="PF09972">
    <property type="entry name" value="DUF2207"/>
    <property type="match status" value="1"/>
</dbReference>
<feature type="region of interest" description="Disordered" evidence="1">
    <location>
        <begin position="564"/>
        <end position="593"/>
    </location>
</feature>
<feature type="compositionally biased region" description="Gly residues" evidence="1">
    <location>
        <begin position="570"/>
        <end position="593"/>
    </location>
</feature>
<reference evidence="5 6" key="1">
    <citation type="journal article" date="2017" name="Int. J. Syst. Evol. Microbiol.">
        <title>Jeotgalibaca porci sp. nov. and Jeotgalibaca arthritidis sp. nov., isolated from pigs, and emended description of the genus Jeotgalibaca.</title>
        <authorList>
            <person name="Zamora L."/>
            <person name="Perez-Sancho M."/>
            <person name="Dominguez L."/>
            <person name="Fernandez-Garayzabal J.F."/>
            <person name="Vela A.I."/>
        </authorList>
    </citation>
    <scope>NUCLEOTIDE SEQUENCE [LARGE SCALE GENOMIC DNA]</scope>
    <source>
        <strain evidence="5 6">CECT 9157</strain>
    </source>
</reference>
<keyword evidence="2" id="KW-0472">Membrane</keyword>
<feature type="signal peptide" evidence="3">
    <location>
        <begin position="1"/>
        <end position="27"/>
    </location>
</feature>
<dbReference type="Proteomes" id="UP000501451">
    <property type="component" value="Chromosome"/>
</dbReference>
<keyword evidence="2" id="KW-1133">Transmembrane helix</keyword>
<keyword evidence="3" id="KW-0732">Signal</keyword>
<evidence type="ECO:0000256" key="3">
    <source>
        <dbReference type="SAM" id="SignalP"/>
    </source>
</evidence>
<feature type="domain" description="DUF2207" evidence="4">
    <location>
        <begin position="33"/>
        <end position="191"/>
    </location>
</feature>
<protein>
    <submittedName>
        <fullName evidence="5">DUF2207 domain-containing protein</fullName>
    </submittedName>
</protein>
<feature type="chain" id="PRO_5039326584" evidence="3">
    <location>
        <begin position="28"/>
        <end position="593"/>
    </location>
</feature>
<evidence type="ECO:0000256" key="1">
    <source>
        <dbReference type="SAM" id="MobiDB-lite"/>
    </source>
</evidence>
<dbReference type="EMBL" id="CP049740">
    <property type="protein sequence ID" value="QII81035.1"/>
    <property type="molecule type" value="Genomic_DNA"/>
</dbReference>
<dbReference type="RefSeq" id="WP_166160496.1">
    <property type="nucleotide sequence ID" value="NZ_CP049740.1"/>
</dbReference>
<dbReference type="AlphaFoldDB" id="A0A6G7K710"/>
<gene>
    <name evidence="5" type="ORF">G7057_00145</name>
</gene>
<dbReference type="KEGG" id="jar:G7057_00145"/>
<proteinExistence type="predicted"/>
<dbReference type="InterPro" id="IPR018702">
    <property type="entry name" value="DUF2207"/>
</dbReference>
<sequence>MDKKWQCLLIFFSAFMLNMMSTAEASAENRLLDLRIDIQLNEDGSVDVTEYRQTDMDEGTELYIVMDNLQESELLDFYVTGFDENTDWDSSDSQAEKSGQYGIIETSDGLELVWGIGDYGQNNYEVHYSLSDVVRQLEDGQSLLWNFDTFSDIPAEQLVIELSGPQPFSQENTKLWGFGFNGDMTIENGKIVWLANEQVGNRQNAIVLLQFQDGMFNPQVTEAMTLAEQEEMAKEGSAYNVENISQSNDKIAFGIIGTMLAGGAITIGVIFRHIFKVKKIKEEAGDMLSGSKRIQKNSGLLYDKVPFEDRDYPGLAYLLNQFATGYFENYFSVFLLEWVIEGKIDMVTREEKGVFKDKVKTDIVIHDFEEARKKEGRSFASFVDDIMADPSKERYETGMWLMLLEAADQTGLVRDTAIQRWANDNASDVETFADFLTDYSMHYLEEQSLIQFDEVQAGRSRIPIAIASPEGDLLFDQLIQFYNYLSQTKLDKLEQVNVSMDDYLIWNSLYNKNDELTKEFKNFVPKPSESYNHDSYDHYYWYWYGTRGFNQSWSQGLSSGGFHSSQSTDYGGGGSTSIGGGGGAGGGGGGGAR</sequence>
<evidence type="ECO:0000256" key="2">
    <source>
        <dbReference type="SAM" id="Phobius"/>
    </source>
</evidence>
<feature type="transmembrane region" description="Helical" evidence="2">
    <location>
        <begin position="251"/>
        <end position="271"/>
    </location>
</feature>
<accession>A0A6G7K710</accession>